<accession>A0A975D1U6</accession>
<dbReference type="PANTHER" id="PTHR43684:SF1">
    <property type="entry name" value="ENOYL-COA DELTA ISOMERASE 2"/>
    <property type="match status" value="1"/>
</dbReference>
<reference evidence="4" key="2">
    <citation type="submission" date="2021-04" db="EMBL/GenBank/DDBJ databases">
        <title>Isolation and genomic analysis of the ibuprofen-degrading bacterium Sphingomonas strain MPO218.</title>
        <authorList>
            <person name="Aulestia M."/>
            <person name="Flores A."/>
            <person name="Mangas E.L."/>
            <person name="Perez-Pulido A.J."/>
            <person name="Santero E."/>
            <person name="Camacho E.M."/>
        </authorList>
    </citation>
    <scope>NUCLEOTIDE SEQUENCE</scope>
    <source>
        <strain evidence="4">MPO218</strain>
    </source>
</reference>
<sequence>MTDLPATIADDLPEGLRAHAADGVLTVTFDRAEKRNAITYAMYRALVRLIDHAAADDGVRALSFAAAGPIFTAGHDVSGFAQGAEIAFDEKPSYLFMQRLSTFPKPVVAALNGDAVGIGATMLLHCDLVYAVPGCTLVFPFTKMGLIPEFGSTFHLPQLIGHRRTMALFLGSGRCSAEQAVQWGIVNELAAPDRLAAAAAGALADIVALSPEAVRHTKALAKAPHADGTAAAIATEAALFHELLASDFVRNRIGAIQRSISGR</sequence>
<dbReference type="InterPro" id="IPR029045">
    <property type="entry name" value="ClpP/crotonase-like_dom_sf"/>
</dbReference>
<evidence type="ECO:0000256" key="1">
    <source>
        <dbReference type="ARBA" id="ARBA00004275"/>
    </source>
</evidence>
<evidence type="ECO:0000256" key="2">
    <source>
        <dbReference type="ARBA" id="ARBA00023140"/>
    </source>
</evidence>
<protein>
    <submittedName>
        <fullName evidence="4">Enoyl-CoA hydratase/isomerase family protein</fullName>
    </submittedName>
</protein>
<dbReference type="GO" id="GO:0004165">
    <property type="term" value="F:delta(3)-delta(2)-enoyl-CoA isomerase activity"/>
    <property type="evidence" value="ECO:0007669"/>
    <property type="project" value="UniProtKB-ARBA"/>
</dbReference>
<dbReference type="SUPFAM" id="SSF52096">
    <property type="entry name" value="ClpP/crotonase"/>
    <property type="match status" value="1"/>
</dbReference>
<keyword evidence="3" id="KW-0413">Isomerase</keyword>
<evidence type="ECO:0000313" key="4">
    <source>
        <dbReference type="EMBL" id="QTH21363.1"/>
    </source>
</evidence>
<dbReference type="EMBL" id="CP059319">
    <property type="protein sequence ID" value="QTH21363.1"/>
    <property type="molecule type" value="Genomic_DNA"/>
</dbReference>
<evidence type="ECO:0000313" key="5">
    <source>
        <dbReference type="Proteomes" id="UP000664914"/>
    </source>
</evidence>
<name>A0A975D1U6_9SPHN</name>
<gene>
    <name evidence="4" type="ORF">HRJ34_24090</name>
</gene>
<comment type="subcellular location">
    <subcellularLocation>
        <location evidence="1">Peroxisome</location>
    </subcellularLocation>
</comment>
<organism evidence="4 5">
    <name type="scientific">Rhizorhabdus wittichii</name>
    <dbReference type="NCBI Taxonomy" id="160791"/>
    <lineage>
        <taxon>Bacteria</taxon>
        <taxon>Pseudomonadati</taxon>
        <taxon>Pseudomonadota</taxon>
        <taxon>Alphaproteobacteria</taxon>
        <taxon>Sphingomonadales</taxon>
        <taxon>Sphingomonadaceae</taxon>
        <taxon>Rhizorhabdus</taxon>
    </lineage>
</organism>
<dbReference type="Pfam" id="PF00378">
    <property type="entry name" value="ECH_1"/>
    <property type="match status" value="1"/>
</dbReference>
<dbReference type="AlphaFoldDB" id="A0A975D1U6"/>
<evidence type="ECO:0000256" key="3">
    <source>
        <dbReference type="ARBA" id="ARBA00023235"/>
    </source>
</evidence>
<proteinExistence type="predicted"/>
<dbReference type="CDD" id="cd06558">
    <property type="entry name" value="crotonase-like"/>
    <property type="match status" value="1"/>
</dbReference>
<dbReference type="PANTHER" id="PTHR43684">
    <property type="match status" value="1"/>
</dbReference>
<dbReference type="InterPro" id="IPR001753">
    <property type="entry name" value="Enoyl-CoA_hydra/iso"/>
</dbReference>
<dbReference type="Gene3D" id="3.90.226.10">
    <property type="entry name" value="2-enoyl-CoA Hydratase, Chain A, domain 1"/>
    <property type="match status" value="1"/>
</dbReference>
<reference evidence="4" key="1">
    <citation type="submission" date="2020-07" db="EMBL/GenBank/DDBJ databases">
        <authorList>
            <person name="Camacho E."/>
        </authorList>
    </citation>
    <scope>NUCLEOTIDE SEQUENCE</scope>
    <source>
        <strain evidence="4">MPO218</strain>
    </source>
</reference>
<dbReference type="InterPro" id="IPR051053">
    <property type="entry name" value="ECH/Chromodomain_protein"/>
</dbReference>
<keyword evidence="2" id="KW-0576">Peroxisome</keyword>
<dbReference type="RefSeq" id="WP_208632668.1">
    <property type="nucleotide sequence ID" value="NZ_CP059319.1"/>
</dbReference>
<dbReference type="Proteomes" id="UP000664914">
    <property type="component" value="Chromosome"/>
</dbReference>